<gene>
    <name evidence="2" type="ORF">DS079_04990</name>
</gene>
<evidence type="ECO:0000259" key="1">
    <source>
        <dbReference type="Pfam" id="PF13228"/>
    </source>
</evidence>
<reference evidence="2 3" key="1">
    <citation type="submission" date="2018-07" db="EMBL/GenBank/DDBJ databases">
        <title>Brachybacteriurn paraconglorneratum KCTC 9916.</title>
        <authorList>
            <person name="Li Y."/>
        </authorList>
    </citation>
    <scope>NUCLEOTIDE SEQUENCE [LARGE SCALE GENOMIC DNA]</scope>
    <source>
        <strain evidence="2 3">KCTC 9916</strain>
    </source>
</reference>
<protein>
    <recommendedName>
        <fullName evidence="1">DUF4037 domain-containing protein</fullName>
    </recommendedName>
</protein>
<dbReference type="Proteomes" id="UP000274327">
    <property type="component" value="Unassembled WGS sequence"/>
</dbReference>
<name>A0A426SN67_9MICO</name>
<dbReference type="AlphaFoldDB" id="A0A426SN67"/>
<evidence type="ECO:0000313" key="3">
    <source>
        <dbReference type="Proteomes" id="UP000274327"/>
    </source>
</evidence>
<accession>A0A426SN67</accession>
<comment type="caution">
    <text evidence="2">The sequence shown here is derived from an EMBL/GenBank/DDBJ whole genome shotgun (WGS) entry which is preliminary data.</text>
</comment>
<sequence length="349" mass="38028">MLRMSSTSGLELSAAYHREVVAPLLERRLSGLPYAAARLGSGSDVLGFDDAQSRDHDWGLRLTLLVEDGAAQEVDALLERELPTQWRGHPVRFATTWEPVVRQRVEVVSAADFAASRVGIAPQRLDGAAPLDLVDWLQLTGQAALEVTAGPVFHDGTGAITAIRERLRTYPEDVRRYAIGADWTRIGQELADVGRAGLRGDEDGSAVIAARHVRTLLHLAHLLHRRWVPYGKWLARSAAALPDGDALRRSVLAVLRAQDWRTRQGALAALVEQIAALQGQVGLPTLDPATEPFFDRPHVGLRGLPELLVEEITDPAVRALRPGIGTAEQISDHVSVLVDPVLRRRLVGG</sequence>
<feature type="domain" description="DUF4037" evidence="1">
    <location>
        <begin position="136"/>
        <end position="234"/>
    </location>
</feature>
<dbReference type="Pfam" id="PF13228">
    <property type="entry name" value="DUF4037"/>
    <property type="match status" value="1"/>
</dbReference>
<dbReference type="EMBL" id="QOCI01000002">
    <property type="protein sequence ID" value="RRR19609.1"/>
    <property type="molecule type" value="Genomic_DNA"/>
</dbReference>
<evidence type="ECO:0000313" key="2">
    <source>
        <dbReference type="EMBL" id="RRR19609.1"/>
    </source>
</evidence>
<keyword evidence="3" id="KW-1185">Reference proteome</keyword>
<organism evidence="2 3">
    <name type="scientific">Brachybacterium paraconglomeratum</name>
    <dbReference type="NCBI Taxonomy" id="173362"/>
    <lineage>
        <taxon>Bacteria</taxon>
        <taxon>Bacillati</taxon>
        <taxon>Actinomycetota</taxon>
        <taxon>Actinomycetes</taxon>
        <taxon>Micrococcales</taxon>
        <taxon>Dermabacteraceae</taxon>
        <taxon>Brachybacterium</taxon>
    </lineage>
</organism>
<proteinExistence type="predicted"/>
<dbReference type="InterPro" id="IPR025117">
    <property type="entry name" value="DUF4037"/>
</dbReference>